<evidence type="ECO:0000259" key="4">
    <source>
        <dbReference type="PROSITE" id="PS51779"/>
    </source>
</evidence>
<dbReference type="AlphaFoldDB" id="A0AAU8T9A1"/>
<evidence type="ECO:0000256" key="3">
    <source>
        <dbReference type="SAM" id="SignalP"/>
    </source>
</evidence>
<organism evidence="5 6">
    <name type="scientific">Paraburkholderia fungorum</name>
    <dbReference type="NCBI Taxonomy" id="134537"/>
    <lineage>
        <taxon>Bacteria</taxon>
        <taxon>Pseudomonadati</taxon>
        <taxon>Pseudomonadota</taxon>
        <taxon>Betaproteobacteria</taxon>
        <taxon>Burkholderiales</taxon>
        <taxon>Burkholderiaceae</taxon>
        <taxon>Paraburkholderia</taxon>
    </lineage>
</organism>
<dbReference type="KEGG" id="bfn:OI25_4766"/>
<comment type="subcellular location">
    <subcellularLocation>
        <location evidence="1">Membrane</location>
    </subcellularLocation>
</comment>
<gene>
    <name evidence="5" type="ORF">OI25_4766</name>
</gene>
<reference evidence="5 6" key="1">
    <citation type="journal article" date="2015" name="Genome Announc.">
        <title>Complete genome sequences for 59 burkholderia isolates, both pathogenic and near neighbor.</title>
        <authorList>
            <person name="Johnson S.L."/>
            <person name="Bishop-Lilly K.A."/>
            <person name="Ladner J.T."/>
            <person name="Daligault H.E."/>
            <person name="Davenport K.W."/>
            <person name="Jaissle J."/>
            <person name="Frey K.G."/>
            <person name="Koroleva G.I."/>
            <person name="Bruce D.C."/>
            <person name="Coyne S.R."/>
            <person name="Broomall S.M."/>
            <person name="Li P.E."/>
            <person name="Teshima H."/>
            <person name="Gibbons H.S."/>
            <person name="Palacios G.F."/>
            <person name="Rosenzweig C.N."/>
            <person name="Redden C.L."/>
            <person name="Xu Y."/>
            <person name="Minogue T.D."/>
            <person name="Chain P.S."/>
        </authorList>
    </citation>
    <scope>NUCLEOTIDE SEQUENCE [LARGE SCALE GENOMIC DNA]</scope>
    <source>
        <strain evidence="5 6">ATCC BAA-463</strain>
    </source>
</reference>
<evidence type="ECO:0000313" key="5">
    <source>
        <dbReference type="EMBL" id="AJZ62517.1"/>
    </source>
</evidence>
<dbReference type="InterPro" id="IPR010827">
    <property type="entry name" value="BamA/TamA_POTRA"/>
</dbReference>
<evidence type="ECO:0000256" key="2">
    <source>
        <dbReference type="ARBA" id="ARBA00023136"/>
    </source>
</evidence>
<keyword evidence="3" id="KW-0732">Signal</keyword>
<sequence length="122" mass="13254">MNLQALTRRIASALPLAGITLTAAPAHAAQPFIVQDIRIEGLKRIEPGTLFAYLPIKQGNTFNDDRASEAIRALYATGFFNDVRISAEGTTVIVQVQERPAAGTIDFAGIHEFDKDNLTKES</sequence>
<accession>A0AAU8T9A1</accession>
<dbReference type="Gene3D" id="3.10.20.310">
    <property type="entry name" value="membrane protein fhac"/>
    <property type="match status" value="1"/>
</dbReference>
<feature type="domain" description="POTRA" evidence="4">
    <location>
        <begin position="32"/>
        <end position="99"/>
    </location>
</feature>
<dbReference type="EMBL" id="CP010027">
    <property type="protein sequence ID" value="AJZ62517.1"/>
    <property type="molecule type" value="Genomic_DNA"/>
</dbReference>
<keyword evidence="2" id="KW-0472">Membrane</keyword>
<evidence type="ECO:0000256" key="1">
    <source>
        <dbReference type="ARBA" id="ARBA00004370"/>
    </source>
</evidence>
<feature type="chain" id="PRO_5043549399" evidence="3">
    <location>
        <begin position="29"/>
        <end position="122"/>
    </location>
</feature>
<name>A0AAU8T9A1_9BURK</name>
<feature type="signal peptide" evidence="3">
    <location>
        <begin position="1"/>
        <end position="28"/>
    </location>
</feature>
<dbReference type="FunFam" id="3.10.20.310:FF:000003">
    <property type="entry name" value="Outer membrane protein assembly factor BamA"/>
    <property type="match status" value="1"/>
</dbReference>
<dbReference type="PROSITE" id="PS51779">
    <property type="entry name" value="POTRA"/>
    <property type="match status" value="1"/>
</dbReference>
<evidence type="ECO:0000313" key="6">
    <source>
        <dbReference type="Proteomes" id="UP000032614"/>
    </source>
</evidence>
<proteinExistence type="predicted"/>
<dbReference type="Proteomes" id="UP000032614">
    <property type="component" value="Chromosome 2"/>
</dbReference>
<dbReference type="Pfam" id="PF07244">
    <property type="entry name" value="POTRA"/>
    <property type="match status" value="1"/>
</dbReference>
<dbReference type="InterPro" id="IPR034746">
    <property type="entry name" value="POTRA"/>
</dbReference>
<dbReference type="GO" id="GO:0019867">
    <property type="term" value="C:outer membrane"/>
    <property type="evidence" value="ECO:0007669"/>
    <property type="project" value="InterPro"/>
</dbReference>
<protein>
    <submittedName>
        <fullName evidence="5">Surface antigen variable number repeat family protein</fullName>
    </submittedName>
</protein>